<dbReference type="PANTHER" id="PTHR11439:SF517">
    <property type="entry name" value="CYSTEINE-RICH RLK (RECEPTOR-LIKE PROTEIN KINASE) 8"/>
    <property type="match status" value="1"/>
</dbReference>
<dbReference type="EMBL" id="CAMGYJ010000008">
    <property type="protein sequence ID" value="CAI0462687.1"/>
    <property type="molecule type" value="Genomic_DNA"/>
</dbReference>
<protein>
    <submittedName>
        <fullName evidence="1">Uncharacterized protein</fullName>
    </submittedName>
</protein>
<sequence length="149" mass="16622">MVGFTDSDYAGDMNDRKSTSGYVFFLAGGAVSWASKKQPVVTLSTTEAEFVVVAGCAAQCVWLRRMLEQMGWTSNGQVATKIFCDNSAIKLSKNPVLHGRSKHIDVRFHFPRDLVKNETVELVCCGTREQVADIMTKIVKGEVFYYLRN</sequence>
<gene>
    <name evidence="1" type="ORF">LITE_LOCUS35464</name>
</gene>
<reference evidence="1" key="1">
    <citation type="submission" date="2022-08" db="EMBL/GenBank/DDBJ databases">
        <authorList>
            <person name="Gutierrez-Valencia J."/>
        </authorList>
    </citation>
    <scope>NUCLEOTIDE SEQUENCE</scope>
</reference>
<name>A0AAV0NWH4_9ROSI</name>
<dbReference type="CDD" id="cd09272">
    <property type="entry name" value="RNase_HI_RT_Ty1"/>
    <property type="match status" value="1"/>
</dbReference>
<comment type="caution">
    <text evidence="1">The sequence shown here is derived from an EMBL/GenBank/DDBJ whole genome shotgun (WGS) entry which is preliminary data.</text>
</comment>
<evidence type="ECO:0000313" key="2">
    <source>
        <dbReference type="Proteomes" id="UP001154282"/>
    </source>
</evidence>
<dbReference type="AlphaFoldDB" id="A0AAV0NWH4"/>
<dbReference type="Proteomes" id="UP001154282">
    <property type="component" value="Unassembled WGS sequence"/>
</dbReference>
<proteinExistence type="predicted"/>
<dbReference type="PANTHER" id="PTHR11439">
    <property type="entry name" value="GAG-POL-RELATED RETROTRANSPOSON"/>
    <property type="match status" value="1"/>
</dbReference>
<evidence type="ECO:0000313" key="1">
    <source>
        <dbReference type="EMBL" id="CAI0462687.1"/>
    </source>
</evidence>
<organism evidence="1 2">
    <name type="scientific">Linum tenue</name>
    <dbReference type="NCBI Taxonomy" id="586396"/>
    <lineage>
        <taxon>Eukaryota</taxon>
        <taxon>Viridiplantae</taxon>
        <taxon>Streptophyta</taxon>
        <taxon>Embryophyta</taxon>
        <taxon>Tracheophyta</taxon>
        <taxon>Spermatophyta</taxon>
        <taxon>Magnoliopsida</taxon>
        <taxon>eudicotyledons</taxon>
        <taxon>Gunneridae</taxon>
        <taxon>Pentapetalae</taxon>
        <taxon>rosids</taxon>
        <taxon>fabids</taxon>
        <taxon>Malpighiales</taxon>
        <taxon>Linaceae</taxon>
        <taxon>Linum</taxon>
    </lineage>
</organism>
<accession>A0AAV0NWH4</accession>
<keyword evidence="2" id="KW-1185">Reference proteome</keyword>